<organism evidence="1 2">
    <name type="scientific">Gossypium arboreum</name>
    <name type="common">Tree cotton</name>
    <name type="synonym">Gossypium nanking</name>
    <dbReference type="NCBI Taxonomy" id="29729"/>
    <lineage>
        <taxon>Eukaryota</taxon>
        <taxon>Viridiplantae</taxon>
        <taxon>Streptophyta</taxon>
        <taxon>Embryophyta</taxon>
        <taxon>Tracheophyta</taxon>
        <taxon>Spermatophyta</taxon>
        <taxon>Magnoliopsida</taxon>
        <taxon>eudicotyledons</taxon>
        <taxon>Gunneridae</taxon>
        <taxon>Pentapetalae</taxon>
        <taxon>rosids</taxon>
        <taxon>malvids</taxon>
        <taxon>Malvales</taxon>
        <taxon>Malvaceae</taxon>
        <taxon>Malvoideae</taxon>
        <taxon>Gossypium</taxon>
    </lineage>
</organism>
<evidence type="ECO:0000313" key="1">
    <source>
        <dbReference type="EMBL" id="KHG11663.1"/>
    </source>
</evidence>
<reference evidence="2" key="1">
    <citation type="submission" date="2014-09" db="EMBL/GenBank/DDBJ databases">
        <authorList>
            <person name="Mudge J."/>
            <person name="Ramaraj T."/>
            <person name="Lindquist I.E."/>
            <person name="Bharti A.K."/>
            <person name="Sundararajan A."/>
            <person name="Cameron C.T."/>
            <person name="Woodward J.E."/>
            <person name="May G.D."/>
            <person name="Brubaker C."/>
            <person name="Broadhvest J."/>
            <person name="Wilkins T.A."/>
        </authorList>
    </citation>
    <scope>NUCLEOTIDE SEQUENCE</scope>
    <source>
        <strain evidence="2">cv. AKA8401</strain>
    </source>
</reference>
<dbReference type="EMBL" id="KN396273">
    <property type="protein sequence ID" value="KHG11663.1"/>
    <property type="molecule type" value="Genomic_DNA"/>
</dbReference>
<protein>
    <submittedName>
        <fullName evidence="1">Uncharacterized protein</fullName>
    </submittedName>
</protein>
<dbReference type="AlphaFoldDB" id="A0A0B0NAT7"/>
<accession>A0A0B0NAT7</accession>
<keyword evidence="2" id="KW-1185">Reference proteome</keyword>
<evidence type="ECO:0000313" key="2">
    <source>
        <dbReference type="Proteomes" id="UP000032142"/>
    </source>
</evidence>
<gene>
    <name evidence="1" type="ORF">F383_15561</name>
</gene>
<sequence length="19" mass="2062">MSKSRNVEKLCANARKIGG</sequence>
<name>A0A0B0NAT7_GOSAR</name>
<proteinExistence type="predicted"/>
<dbReference type="Proteomes" id="UP000032142">
    <property type="component" value="Unassembled WGS sequence"/>
</dbReference>